<dbReference type="EC" id="4.1.3.34" evidence="5"/>
<dbReference type="Gene3D" id="3.20.20.60">
    <property type="entry name" value="Phosphoenolpyruvate-binding domains"/>
    <property type="match status" value="1"/>
</dbReference>
<dbReference type="InterPro" id="IPR011206">
    <property type="entry name" value="Citrate_lyase_beta/mcl1/mcl2"/>
</dbReference>
<keyword evidence="2" id="KW-0479">Metal-binding</keyword>
<dbReference type="InterPro" id="IPR040442">
    <property type="entry name" value="Pyrv_kinase-like_dom_sf"/>
</dbReference>
<dbReference type="SUPFAM" id="SSF51621">
    <property type="entry name" value="Phosphoenolpyruvate/pyruvate domain"/>
    <property type="match status" value="1"/>
</dbReference>
<sequence>MDASRSYLFVPATDLVLIKKAVSSAADVVIIDLEDAVASSEKETARKVMKEALKAHKQEQKIIVRINALDTAFWEADVETAINGGAAGIMLPKAEDEQGVQKVADKIRQISGGKDKAFELIPLVESAKGVQFAFAIASADPMVSVLAFGSIDFSLDIGCELTPEGLELLFARSQLVIASKAAGKGSPIDAVYPDLRDEEGLKKQTVFAKQLGFKAKLVIHPKQLAVVHQVFSPSKEELTLAREIVEGFEKAEKNGVASIKIAGQLVDYPVYKKAKKILQNRIIKQ</sequence>
<evidence type="ECO:0000256" key="2">
    <source>
        <dbReference type="ARBA" id="ARBA00022723"/>
    </source>
</evidence>
<protein>
    <submittedName>
        <fullName evidence="5">Citrate lyase subunit beta/citryl-CoA lyase</fullName>
        <ecNumber evidence="5">4.1.3.34</ecNumber>
    </submittedName>
</protein>
<dbReference type="PIRSF" id="PIRSF015582">
    <property type="entry name" value="Cit_lyase_B"/>
    <property type="match status" value="1"/>
</dbReference>
<dbReference type="RefSeq" id="WP_308786301.1">
    <property type="nucleotide sequence ID" value="NZ_JAUSWB010000002.1"/>
</dbReference>
<dbReference type="InterPro" id="IPR015813">
    <property type="entry name" value="Pyrv/PenolPyrv_kinase-like_dom"/>
</dbReference>
<keyword evidence="3" id="KW-0460">Magnesium</keyword>
<evidence type="ECO:0000256" key="3">
    <source>
        <dbReference type="ARBA" id="ARBA00022842"/>
    </source>
</evidence>
<dbReference type="PANTHER" id="PTHR32308">
    <property type="entry name" value="LYASE BETA SUBUNIT, PUTATIVE (AFU_ORTHOLOGUE AFUA_4G13030)-RELATED"/>
    <property type="match status" value="1"/>
</dbReference>
<gene>
    <name evidence="5" type="ORF">QOZ98_000908</name>
</gene>
<comment type="cofactor">
    <cofactor evidence="1">
        <name>Mg(2+)</name>
        <dbReference type="ChEBI" id="CHEBI:18420"/>
    </cofactor>
</comment>
<dbReference type="Proteomes" id="UP001241988">
    <property type="component" value="Unassembled WGS sequence"/>
</dbReference>
<evidence type="ECO:0000313" key="5">
    <source>
        <dbReference type="EMBL" id="MDQ0428082.1"/>
    </source>
</evidence>
<evidence type="ECO:0000256" key="1">
    <source>
        <dbReference type="ARBA" id="ARBA00001946"/>
    </source>
</evidence>
<proteinExistence type="predicted"/>
<dbReference type="EMBL" id="JAUSWB010000002">
    <property type="protein sequence ID" value="MDQ0428082.1"/>
    <property type="molecule type" value="Genomic_DNA"/>
</dbReference>
<feature type="domain" description="HpcH/HpaI aldolase/citrate lyase" evidence="4">
    <location>
        <begin position="5"/>
        <end position="221"/>
    </location>
</feature>
<reference evidence="5 6" key="1">
    <citation type="submission" date="2023-07" db="EMBL/GenBank/DDBJ databases">
        <title>Genomic Encyclopedia of Type Strains, Phase IV (KMG-IV): sequencing the most valuable type-strain genomes for metagenomic binning, comparative biology and taxonomic classification.</title>
        <authorList>
            <person name="Goeker M."/>
        </authorList>
    </citation>
    <scope>NUCLEOTIDE SEQUENCE [LARGE SCALE GENOMIC DNA]</scope>
    <source>
        <strain evidence="5 6">DSM 16419</strain>
    </source>
</reference>
<evidence type="ECO:0000313" key="6">
    <source>
        <dbReference type="Proteomes" id="UP001241988"/>
    </source>
</evidence>
<comment type="caution">
    <text evidence="5">The sequence shown here is derived from an EMBL/GenBank/DDBJ whole genome shotgun (WGS) entry which is preliminary data.</text>
</comment>
<organism evidence="5 6">
    <name type="scientific">Planomicrobium stackebrandtii</name>
    <dbReference type="NCBI Taxonomy" id="253160"/>
    <lineage>
        <taxon>Bacteria</taxon>
        <taxon>Bacillati</taxon>
        <taxon>Bacillota</taxon>
        <taxon>Bacilli</taxon>
        <taxon>Bacillales</taxon>
        <taxon>Caryophanaceae</taxon>
        <taxon>Planomicrobium</taxon>
    </lineage>
</organism>
<dbReference type="PANTHER" id="PTHR32308:SF0">
    <property type="entry name" value="HPCH_HPAI ALDOLASE_CITRATE LYASE DOMAIN-CONTAINING PROTEIN"/>
    <property type="match status" value="1"/>
</dbReference>
<keyword evidence="6" id="KW-1185">Reference proteome</keyword>
<name>A0ABU0GRU6_9BACL</name>
<dbReference type="Pfam" id="PF03328">
    <property type="entry name" value="HpcH_HpaI"/>
    <property type="match status" value="1"/>
</dbReference>
<evidence type="ECO:0000259" key="4">
    <source>
        <dbReference type="Pfam" id="PF03328"/>
    </source>
</evidence>
<dbReference type="InterPro" id="IPR005000">
    <property type="entry name" value="Aldolase/citrate-lyase_domain"/>
</dbReference>
<accession>A0ABU0GRU6</accession>
<dbReference type="GO" id="GO:0008816">
    <property type="term" value="F:citryl-CoA lyase activity"/>
    <property type="evidence" value="ECO:0007669"/>
    <property type="project" value="UniProtKB-EC"/>
</dbReference>
<keyword evidence="5" id="KW-0456">Lyase</keyword>